<protein>
    <recommendedName>
        <fullName evidence="4">DUF1850 domain-containing protein</fullName>
    </recommendedName>
</protein>
<evidence type="ECO:0000313" key="3">
    <source>
        <dbReference type="Proteomes" id="UP000541136"/>
    </source>
</evidence>
<evidence type="ECO:0008006" key="4">
    <source>
        <dbReference type="Google" id="ProtNLM"/>
    </source>
</evidence>
<dbReference type="InterPro" id="IPR015001">
    <property type="entry name" value="DUF1850"/>
</dbReference>
<dbReference type="RefSeq" id="WP_151024994.1">
    <property type="nucleotide sequence ID" value="NZ_JACHIB010000012.1"/>
</dbReference>
<accession>A0A7W9WP57</accession>
<dbReference type="EMBL" id="JACHIB010000012">
    <property type="protein sequence ID" value="MBB6084124.1"/>
    <property type="molecule type" value="Genomic_DNA"/>
</dbReference>
<sequence>MLGALGVCLSLAAAPGVPPRFVPVRAFTLAWTHSIEKIRWEEDYTVRSGPDGRPVLVPGQARILGSGAGMEPPPDATLRPDGWYVYQPRTGPLDELRLSRSPYTADYDWCAGGRCEPMRGIMPTDGDVTLLRPCRAPREAAGPAAARGAGTGPAASLATHRRRSRPQSPAGAPASGT</sequence>
<name>A0A7W9WP57_CASDE</name>
<dbReference type="Pfam" id="PF08905">
    <property type="entry name" value="DUF1850"/>
    <property type="match status" value="1"/>
</dbReference>
<comment type="caution">
    <text evidence="2">The sequence shown here is derived from an EMBL/GenBank/DDBJ whole genome shotgun (WGS) entry which is preliminary data.</text>
</comment>
<gene>
    <name evidence="2" type="ORF">HNR28_002169</name>
</gene>
<feature type="compositionally biased region" description="Low complexity" evidence="1">
    <location>
        <begin position="139"/>
        <end position="155"/>
    </location>
</feature>
<dbReference type="Proteomes" id="UP000541136">
    <property type="component" value="Unassembled WGS sequence"/>
</dbReference>
<proteinExistence type="predicted"/>
<feature type="region of interest" description="Disordered" evidence="1">
    <location>
        <begin position="138"/>
        <end position="177"/>
    </location>
</feature>
<organism evidence="2 3">
    <name type="scientific">Castellaniella defragrans</name>
    <name type="common">Alcaligenes defragrans</name>
    <dbReference type="NCBI Taxonomy" id="75697"/>
    <lineage>
        <taxon>Bacteria</taxon>
        <taxon>Pseudomonadati</taxon>
        <taxon>Pseudomonadota</taxon>
        <taxon>Betaproteobacteria</taxon>
        <taxon>Burkholderiales</taxon>
        <taxon>Alcaligenaceae</taxon>
        <taxon>Castellaniella</taxon>
    </lineage>
</organism>
<evidence type="ECO:0000313" key="2">
    <source>
        <dbReference type="EMBL" id="MBB6084124.1"/>
    </source>
</evidence>
<dbReference type="AlphaFoldDB" id="A0A7W9WP57"/>
<evidence type="ECO:0000256" key="1">
    <source>
        <dbReference type="SAM" id="MobiDB-lite"/>
    </source>
</evidence>
<reference evidence="2 3" key="1">
    <citation type="submission" date="2020-08" db="EMBL/GenBank/DDBJ databases">
        <title>Genomic Encyclopedia of Type Strains, Phase IV (KMG-IV): sequencing the most valuable type-strain genomes for metagenomic binning, comparative biology and taxonomic classification.</title>
        <authorList>
            <person name="Goeker M."/>
        </authorList>
    </citation>
    <scope>NUCLEOTIDE SEQUENCE [LARGE SCALE GENOMIC DNA]</scope>
    <source>
        <strain evidence="2 3">DSM 12141</strain>
    </source>
</reference>